<feature type="chain" id="PRO_5038896808" evidence="2">
    <location>
        <begin position="24"/>
        <end position="231"/>
    </location>
</feature>
<protein>
    <submittedName>
        <fullName evidence="4">DUF1775 domain-containing protein</fullName>
    </submittedName>
</protein>
<dbReference type="RefSeq" id="WP_152232334.1">
    <property type="nucleotide sequence ID" value="NZ_BAAAOT010000012.1"/>
</dbReference>
<gene>
    <name evidence="4" type="ORF">GB882_13040</name>
</gene>
<evidence type="ECO:0000256" key="2">
    <source>
        <dbReference type="SAM" id="SignalP"/>
    </source>
</evidence>
<keyword evidence="1" id="KW-0812">Transmembrane</keyword>
<keyword evidence="2" id="KW-0732">Signal</keyword>
<dbReference type="InterPro" id="IPR012533">
    <property type="entry name" value="YcnI-copper_dom"/>
</dbReference>
<keyword evidence="1" id="KW-1133">Transmembrane helix</keyword>
<evidence type="ECO:0000256" key="1">
    <source>
        <dbReference type="SAM" id="Phobius"/>
    </source>
</evidence>
<dbReference type="Proteomes" id="UP000429644">
    <property type="component" value="Unassembled WGS sequence"/>
</dbReference>
<evidence type="ECO:0000313" key="4">
    <source>
        <dbReference type="EMBL" id="MPV89597.1"/>
    </source>
</evidence>
<dbReference type="Pfam" id="PF07987">
    <property type="entry name" value="DUF1775"/>
    <property type="match status" value="1"/>
</dbReference>
<reference evidence="4 5" key="1">
    <citation type="submission" date="2019-10" db="EMBL/GenBank/DDBJ databases">
        <title>Georgenia wutianyii sp. nov. and Georgenia yuyongxinii sp. nov. isolated from plateau pika (Ochotona curzoniae) in the Qinghai-Tibet plateau of China.</title>
        <authorList>
            <person name="Tian Z."/>
        </authorList>
    </citation>
    <scope>NUCLEOTIDE SEQUENCE [LARGE SCALE GENOMIC DNA]</scope>
    <source>
        <strain evidence="4 5">JCM 15130</strain>
    </source>
</reference>
<keyword evidence="5" id="KW-1185">Reference proteome</keyword>
<comment type="caution">
    <text evidence="4">The sequence shown here is derived from an EMBL/GenBank/DDBJ whole genome shotgun (WGS) entry which is preliminary data.</text>
</comment>
<evidence type="ECO:0000259" key="3">
    <source>
        <dbReference type="Pfam" id="PF07987"/>
    </source>
</evidence>
<sequence>MLGRTGAVLTLVVGLTGAGAALAGPASAHVSVNSDGEASQGGYEKLTFRVPNESDTAGTVKLEVTVPTDTPLVSARTQPVPGWDAVVTREQLPQPVEMGDLTIKEAVTAITWTAQPGVRIEPGQFQEFAISTGPLPLVDELVVPATQTYDDGTVVAWDQAAVDGKEPERPAPAVALAADGAHEHGVSAPDDGAAAQPGSDPAARALGIAGLVVGAAGLVAAVLALGGRRRA</sequence>
<dbReference type="CDD" id="cd08545">
    <property type="entry name" value="YcnI_like"/>
    <property type="match status" value="1"/>
</dbReference>
<name>A0A7J9UY85_9MICO</name>
<feature type="domain" description="YncI copper-binding" evidence="3">
    <location>
        <begin position="29"/>
        <end position="176"/>
    </location>
</feature>
<dbReference type="AlphaFoldDB" id="A0A7J9UY85"/>
<keyword evidence="1" id="KW-0472">Membrane</keyword>
<evidence type="ECO:0000313" key="5">
    <source>
        <dbReference type="Proteomes" id="UP000429644"/>
    </source>
</evidence>
<feature type="transmembrane region" description="Helical" evidence="1">
    <location>
        <begin position="205"/>
        <end position="225"/>
    </location>
</feature>
<dbReference type="EMBL" id="WHPD01002812">
    <property type="protein sequence ID" value="MPV89597.1"/>
    <property type="molecule type" value="Genomic_DNA"/>
</dbReference>
<organism evidence="4 5">
    <name type="scientific">Georgenia ruanii</name>
    <dbReference type="NCBI Taxonomy" id="348442"/>
    <lineage>
        <taxon>Bacteria</taxon>
        <taxon>Bacillati</taxon>
        <taxon>Actinomycetota</taxon>
        <taxon>Actinomycetes</taxon>
        <taxon>Micrococcales</taxon>
        <taxon>Bogoriellaceae</taxon>
        <taxon>Georgenia</taxon>
    </lineage>
</organism>
<feature type="signal peptide" evidence="2">
    <location>
        <begin position="1"/>
        <end position="23"/>
    </location>
</feature>
<accession>A0A7J9UY85</accession>
<proteinExistence type="predicted"/>
<dbReference type="OrthoDB" id="9810871at2"/>
<dbReference type="Gene3D" id="2.60.40.2230">
    <property type="entry name" value="Uncharacterised protein YcnI-like PF07987, DUF1775"/>
    <property type="match status" value="1"/>
</dbReference>
<dbReference type="InterPro" id="IPR038507">
    <property type="entry name" value="YcnI-like_sf"/>
</dbReference>